<dbReference type="PRINTS" id="PR00700">
    <property type="entry name" value="PRTYPHPHTASE"/>
</dbReference>
<comment type="subcellular location">
    <subcellularLocation>
        <location evidence="1">Cytoplasm</location>
    </subcellularLocation>
</comment>
<evidence type="ECO:0000259" key="10">
    <source>
        <dbReference type="PROSITE" id="PS50056"/>
    </source>
</evidence>
<feature type="region of interest" description="Disordered" evidence="8">
    <location>
        <begin position="502"/>
        <end position="521"/>
    </location>
</feature>
<feature type="region of interest" description="Disordered" evidence="8">
    <location>
        <begin position="879"/>
        <end position="910"/>
    </location>
</feature>
<dbReference type="EC" id="3.1.3.48" evidence="2"/>
<accession>A0A9P0A952</accession>
<dbReference type="SMART" id="SM00404">
    <property type="entry name" value="PTPc_motif"/>
    <property type="match status" value="1"/>
</dbReference>
<dbReference type="FunFam" id="3.90.190.10:FF:000045">
    <property type="entry name" value="Tyrosine-protein phosphatase non-receptor type 12"/>
    <property type="match status" value="1"/>
</dbReference>
<feature type="compositionally biased region" description="Low complexity" evidence="8">
    <location>
        <begin position="880"/>
        <end position="892"/>
    </location>
</feature>
<dbReference type="CDD" id="cd14542">
    <property type="entry name" value="PTPc-N22_18_12"/>
    <property type="match status" value="1"/>
</dbReference>
<dbReference type="EMBL" id="OU963863">
    <property type="protein sequence ID" value="CAH0385898.1"/>
    <property type="molecule type" value="Genomic_DNA"/>
</dbReference>
<dbReference type="InterPro" id="IPR003595">
    <property type="entry name" value="Tyr_Pase_cat"/>
</dbReference>
<dbReference type="InterPro" id="IPR047170">
    <property type="entry name" value="PTN12/18/22"/>
</dbReference>
<keyword evidence="5" id="KW-0378">Hydrolase</keyword>
<dbReference type="GO" id="GO:0005737">
    <property type="term" value="C:cytoplasm"/>
    <property type="evidence" value="ECO:0007669"/>
    <property type="project" value="UniProtKB-SubCell"/>
</dbReference>
<keyword evidence="4" id="KW-0597">Phosphoprotein</keyword>
<keyword evidence="12" id="KW-1185">Reference proteome</keyword>
<evidence type="ECO:0000256" key="5">
    <source>
        <dbReference type="ARBA" id="ARBA00022801"/>
    </source>
</evidence>
<evidence type="ECO:0000313" key="11">
    <source>
        <dbReference type="EMBL" id="CAH0385898.1"/>
    </source>
</evidence>
<evidence type="ECO:0000256" key="2">
    <source>
        <dbReference type="ARBA" id="ARBA00013064"/>
    </source>
</evidence>
<feature type="region of interest" description="Disordered" evidence="8">
    <location>
        <begin position="435"/>
        <end position="460"/>
    </location>
</feature>
<dbReference type="SUPFAM" id="SSF52799">
    <property type="entry name" value="(Phosphotyrosine protein) phosphatases II"/>
    <property type="match status" value="1"/>
</dbReference>
<proteinExistence type="inferred from homology"/>
<dbReference type="PROSITE" id="PS50055">
    <property type="entry name" value="TYR_PHOSPHATASE_PTP"/>
    <property type="match status" value="1"/>
</dbReference>
<dbReference type="GO" id="GO:0005634">
    <property type="term" value="C:nucleus"/>
    <property type="evidence" value="ECO:0007669"/>
    <property type="project" value="TreeGrafter"/>
</dbReference>
<dbReference type="InterPro" id="IPR000387">
    <property type="entry name" value="Tyr_Pase_dom"/>
</dbReference>
<feature type="region of interest" description="Disordered" evidence="8">
    <location>
        <begin position="1243"/>
        <end position="1282"/>
    </location>
</feature>
<organism evidence="11 12">
    <name type="scientific">Bemisia tabaci</name>
    <name type="common">Sweetpotato whitefly</name>
    <name type="synonym">Aleurodes tabaci</name>
    <dbReference type="NCBI Taxonomy" id="7038"/>
    <lineage>
        <taxon>Eukaryota</taxon>
        <taxon>Metazoa</taxon>
        <taxon>Ecdysozoa</taxon>
        <taxon>Arthropoda</taxon>
        <taxon>Hexapoda</taxon>
        <taxon>Insecta</taxon>
        <taxon>Pterygota</taxon>
        <taxon>Neoptera</taxon>
        <taxon>Paraneoptera</taxon>
        <taxon>Hemiptera</taxon>
        <taxon>Sternorrhyncha</taxon>
        <taxon>Aleyrodoidea</taxon>
        <taxon>Aleyrodidae</taxon>
        <taxon>Aleyrodinae</taxon>
        <taxon>Bemisia</taxon>
    </lineage>
</organism>
<reference evidence="11" key="1">
    <citation type="submission" date="2021-12" db="EMBL/GenBank/DDBJ databases">
        <authorList>
            <person name="King R."/>
        </authorList>
    </citation>
    <scope>NUCLEOTIDE SEQUENCE</scope>
</reference>
<dbReference type="GO" id="GO:0048666">
    <property type="term" value="P:neuron development"/>
    <property type="evidence" value="ECO:0007669"/>
    <property type="project" value="UniProtKB-ARBA"/>
</dbReference>
<dbReference type="InterPro" id="IPR016130">
    <property type="entry name" value="Tyr_Pase_AS"/>
</dbReference>
<feature type="region of interest" description="Disordered" evidence="8">
    <location>
        <begin position="714"/>
        <end position="783"/>
    </location>
</feature>
<keyword evidence="3" id="KW-0963">Cytoplasm</keyword>
<dbReference type="SMART" id="SM00194">
    <property type="entry name" value="PTPc"/>
    <property type="match status" value="1"/>
</dbReference>
<evidence type="ECO:0000256" key="8">
    <source>
        <dbReference type="SAM" id="MobiDB-lite"/>
    </source>
</evidence>
<feature type="compositionally biased region" description="Polar residues" evidence="8">
    <location>
        <begin position="1246"/>
        <end position="1282"/>
    </location>
</feature>
<name>A0A9P0A952_BEMTA</name>
<sequence length="1282" mass="142481">MRENQERPPLRNILLNFLNHIENLEKPNDSEDSYESEFQELKLFSESLKHEEEYSCSEGEKSVNKKKNRYKDILPFNITRVILSEYAGIPGSDYINANYIKGASGSMAYIASQGPLPNTVNDFWRMVVQCEVQVIIMACNEEESGKQHKCENYWVENDSEEKQYGMVTIKLLKASTICHDFSVRTMKLTYTNPQSQHEERTVCQFHYCAWPDHGVPPLVKPLLDMVRLVRDTQASETLPVLIHCSAGCGRTGTICAIDYVWGLLRAGKLTQDFSLFSLVRNMRKQRIAMVQTKEQYVLVHQAVRELFREQLKTIDSHPYENIDCNGMPLFKDLDPIYDFVSAPQEEKAEVNEKQDETEKNSGNSISAPLLPSKKRIPHIASKEEKEVENLSEKQRLVEQGESSCENVGSSCAENTSKHGVKTTKLKASCEKSGRDRRCSTAKQSAMSRSHSVGTVHKSGLDGKEKALTPETKRLKPARLNLTPGQLPNILAANDHQTATVHPIVSPKHSKKRSQTVIKAHSSGKSKFIAQIRRSKSMKAIRSDEWNVLTSLSSDKKHTEPNTCDIICSRECMASSSTANVLREKSLSLESIVNKGDEAPRTIGQVHEQTSRIDLLLDEQTRKFLQDCRQYLFGGKSSKIGETAVVSRVKERRNSFCQAVIKGLNENTKLSECETDILNVPKKPSLVRSYTALDMRANGSNLVKYSPIISKVFSPSKTGSSHKHSHPHSSLSNEHFSSNSASNSASLEPGIPGNSPLYQNMPVLTSNKTPSHSSPAVSPQQNDVYSNMSCKSNLLLKSGEGSVLKHEKQLSQSAVTRRNSSESISTNLLQDTNSFFSFPPSKLKISQEEISESQDALKKSPKKGKTMRQAFVSNTFPLQASKSTSSGYSSSSSMERTVRQPRINPDFRKSDPVIQNYLDSGSNKRLSQGNIPMKETDCTAKPYLIPSIGPRLRTSPKMLPNPTILKNRPLFPPSYQTACASSVVSNTNLSELQSCDALRNRPNPIKASICSVLTSPHHLGSSTPPNSCEILSPVRQPSVSNARALPPDHRYSNVFTSSQSMNHSPQNIPIVEPQKPYLAPSTKQSGCGYNPISGPADKTAKSSRSKPQHLIANLKKFPDPTGVRMRHGSRDDLALCGAASSSFNNRVKRNASVVISRGSLVETSLHPQSSTNWNAFKADDPTRTPSVNNHHHYLSCQQPKTSEYENWSEAPGIDLDKVAATLSVKASDSSEFMRKTLEGLHIRKRIPSNSPGNHEFNSVNFQPVGTRQQSSPSTPLKKQQQYL</sequence>
<dbReference type="Pfam" id="PF00102">
    <property type="entry name" value="Y_phosphatase"/>
    <property type="match status" value="1"/>
</dbReference>
<dbReference type="PANTHER" id="PTHR45983">
    <property type="entry name" value="TYROSINE PHOSPHATSE N18, PUTATIVE-RELATED"/>
    <property type="match status" value="1"/>
</dbReference>
<dbReference type="InterPro" id="IPR000242">
    <property type="entry name" value="PTP_cat"/>
</dbReference>
<feature type="compositionally biased region" description="Basic and acidic residues" evidence="8">
    <location>
        <begin position="345"/>
        <end position="359"/>
    </location>
</feature>
<dbReference type="PANTHER" id="PTHR45983:SF2">
    <property type="entry name" value="PROTEIN-TYROSINE-PHOSPHATASE"/>
    <property type="match status" value="1"/>
</dbReference>
<comment type="similarity">
    <text evidence="7">Belongs to the protein-tyrosine phosphatase family. Non-receptor class 4 subfamily.</text>
</comment>
<protein>
    <recommendedName>
        <fullName evidence="2">protein-tyrosine-phosphatase</fullName>
        <ecNumber evidence="2">3.1.3.48</ecNumber>
    </recommendedName>
</protein>
<feature type="compositionally biased region" description="Polar residues" evidence="8">
    <location>
        <begin position="755"/>
        <end position="783"/>
    </location>
</feature>
<feature type="compositionally biased region" description="Low complexity" evidence="8">
    <location>
        <begin position="727"/>
        <end position="747"/>
    </location>
</feature>
<feature type="compositionally biased region" description="Polar residues" evidence="8">
    <location>
        <begin position="440"/>
        <end position="452"/>
    </location>
</feature>
<evidence type="ECO:0000256" key="6">
    <source>
        <dbReference type="ARBA" id="ARBA00022912"/>
    </source>
</evidence>
<dbReference type="PROSITE" id="PS00383">
    <property type="entry name" value="TYR_PHOSPHATASE_1"/>
    <property type="match status" value="1"/>
</dbReference>
<dbReference type="InterPro" id="IPR029021">
    <property type="entry name" value="Prot-tyrosine_phosphatase-like"/>
</dbReference>
<dbReference type="PROSITE" id="PS50056">
    <property type="entry name" value="TYR_PHOSPHATASE_2"/>
    <property type="match status" value="1"/>
</dbReference>
<feature type="domain" description="Tyrosine-protein phosphatase" evidence="9">
    <location>
        <begin position="34"/>
        <end position="306"/>
    </location>
</feature>
<evidence type="ECO:0000259" key="9">
    <source>
        <dbReference type="PROSITE" id="PS50055"/>
    </source>
</evidence>
<feature type="domain" description="Tyrosine specific protein phosphatases" evidence="10">
    <location>
        <begin position="220"/>
        <end position="297"/>
    </location>
</feature>
<gene>
    <name evidence="11" type="ORF">BEMITA_LOCUS5077</name>
</gene>
<dbReference type="GO" id="GO:0004726">
    <property type="term" value="F:non-membrane spanning protein tyrosine phosphatase activity"/>
    <property type="evidence" value="ECO:0007669"/>
    <property type="project" value="InterPro"/>
</dbReference>
<evidence type="ECO:0000313" key="12">
    <source>
        <dbReference type="Proteomes" id="UP001152759"/>
    </source>
</evidence>
<evidence type="ECO:0000256" key="3">
    <source>
        <dbReference type="ARBA" id="ARBA00022490"/>
    </source>
</evidence>
<evidence type="ECO:0000256" key="4">
    <source>
        <dbReference type="ARBA" id="ARBA00022553"/>
    </source>
</evidence>
<dbReference type="Gene3D" id="3.90.190.10">
    <property type="entry name" value="Protein tyrosine phosphatase superfamily"/>
    <property type="match status" value="1"/>
</dbReference>
<feature type="region of interest" description="Disordered" evidence="8">
    <location>
        <begin position="345"/>
        <end position="370"/>
    </location>
</feature>
<keyword evidence="6" id="KW-0904">Protein phosphatase</keyword>
<dbReference type="Proteomes" id="UP001152759">
    <property type="component" value="Chromosome 2"/>
</dbReference>
<evidence type="ECO:0000256" key="7">
    <source>
        <dbReference type="ARBA" id="ARBA00034734"/>
    </source>
</evidence>
<evidence type="ECO:0000256" key="1">
    <source>
        <dbReference type="ARBA" id="ARBA00004496"/>
    </source>
</evidence>
<dbReference type="KEGG" id="btab:109037896"/>